<keyword evidence="3" id="KW-1185">Reference proteome</keyword>
<dbReference type="OrthoDB" id="5419426at2"/>
<dbReference type="PROSITE" id="PS51186">
    <property type="entry name" value="GNAT"/>
    <property type="match status" value="1"/>
</dbReference>
<protein>
    <submittedName>
        <fullName evidence="2">Putative acetyltransferase</fullName>
    </submittedName>
</protein>
<evidence type="ECO:0000313" key="3">
    <source>
        <dbReference type="Proteomes" id="UP000185839"/>
    </source>
</evidence>
<keyword evidence="2" id="KW-0808">Transferase</keyword>
<reference evidence="3" key="1">
    <citation type="submission" date="2017-01" db="EMBL/GenBank/DDBJ databases">
        <authorList>
            <person name="Varghese N."/>
            <person name="Submissions S."/>
        </authorList>
    </citation>
    <scope>NUCLEOTIDE SEQUENCE [LARGE SCALE GENOMIC DNA]</scope>
    <source>
        <strain evidence="3">DSM 23145</strain>
    </source>
</reference>
<dbReference type="STRING" id="713588.SAMN05421789_11751"/>
<dbReference type="PANTHER" id="PTHR43305:SF1">
    <property type="entry name" value="FAMILY N-ACETYLTRANSFERASE, PUTATIVE (AFU_ORTHOLOGUE AFUA_2G01380)-RELATED"/>
    <property type="match status" value="1"/>
</dbReference>
<dbReference type="Gene3D" id="3.40.630.30">
    <property type="match status" value="1"/>
</dbReference>
<evidence type="ECO:0000313" key="2">
    <source>
        <dbReference type="EMBL" id="SIT02058.1"/>
    </source>
</evidence>
<dbReference type="AlphaFoldDB" id="A0A1N7NUT8"/>
<gene>
    <name evidence="2" type="ORF">SAMN05421789_11751</name>
</gene>
<dbReference type="InterPro" id="IPR000182">
    <property type="entry name" value="GNAT_dom"/>
</dbReference>
<dbReference type="InterPro" id="IPR052777">
    <property type="entry name" value="Acetyltransferase_Enz"/>
</dbReference>
<dbReference type="GO" id="GO:0016747">
    <property type="term" value="F:acyltransferase activity, transferring groups other than amino-acyl groups"/>
    <property type="evidence" value="ECO:0007669"/>
    <property type="project" value="InterPro"/>
</dbReference>
<dbReference type="InterPro" id="IPR016181">
    <property type="entry name" value="Acyl_CoA_acyltransferase"/>
</dbReference>
<sequence length="160" mass="17947">MKTIIRKIQKSDNQFLAKIIRSCFHDFNVSTKGTVYEDPTTDHLCELFEAENAVLFVSEVDGELCGCCGIFPTDGLPEHCAELVKFYIAKDSRGKGLGKMLMEESIAFAKNQGFKSIYIESLPEFSTAVSIYEKQGFTYLEKPLGNSGHCGCNLWMIKHL</sequence>
<proteinExistence type="predicted"/>
<dbReference type="CDD" id="cd04301">
    <property type="entry name" value="NAT_SF"/>
    <property type="match status" value="1"/>
</dbReference>
<feature type="domain" description="N-acetyltransferase" evidence="1">
    <location>
        <begin position="3"/>
        <end position="160"/>
    </location>
</feature>
<dbReference type="Pfam" id="PF00583">
    <property type="entry name" value="Acetyltransf_1"/>
    <property type="match status" value="1"/>
</dbReference>
<organism evidence="2 3">
    <name type="scientific">Kaistella chaponensis</name>
    <dbReference type="NCBI Taxonomy" id="713588"/>
    <lineage>
        <taxon>Bacteria</taxon>
        <taxon>Pseudomonadati</taxon>
        <taxon>Bacteroidota</taxon>
        <taxon>Flavobacteriia</taxon>
        <taxon>Flavobacteriales</taxon>
        <taxon>Weeksellaceae</taxon>
        <taxon>Chryseobacterium group</taxon>
        <taxon>Kaistella</taxon>
    </lineage>
</organism>
<dbReference type="EMBL" id="FTOI01000017">
    <property type="protein sequence ID" value="SIT02058.1"/>
    <property type="molecule type" value="Genomic_DNA"/>
</dbReference>
<dbReference type="PANTHER" id="PTHR43305">
    <property type="entry name" value="FAMILY N-ACETYLTRANSFERASE, PUTATIVE (AFU_ORTHOLOGUE AFUA_2G01380)-RELATED"/>
    <property type="match status" value="1"/>
</dbReference>
<name>A0A1N7NUT8_9FLAO</name>
<evidence type="ECO:0000259" key="1">
    <source>
        <dbReference type="PROSITE" id="PS51186"/>
    </source>
</evidence>
<dbReference type="Proteomes" id="UP000185839">
    <property type="component" value="Unassembled WGS sequence"/>
</dbReference>
<dbReference type="RefSeq" id="WP_076388466.1">
    <property type="nucleotide sequence ID" value="NZ_FTOI01000017.1"/>
</dbReference>
<dbReference type="SUPFAM" id="SSF55729">
    <property type="entry name" value="Acyl-CoA N-acyltransferases (Nat)"/>
    <property type="match status" value="1"/>
</dbReference>
<accession>A0A1N7NUT8</accession>